<accession>A0A3N0YMD7</accession>
<proteinExistence type="predicted"/>
<evidence type="ECO:0000313" key="2">
    <source>
        <dbReference type="Proteomes" id="UP000281406"/>
    </source>
</evidence>
<sequence length="178" mass="19412">MFGQQTHCLQHPELNEVAGSITEAVFSENGLTAAMRDSRFPDTRLMAAGEALIGCLQVMQKSERASCVSTEAEAGRRGSAKSAARPVNGEKAFSCLGNSEEMTVVAEGDRSEILRRNARLYSQTPRPFGGFGALHRHRLAPPLVQKVSQFEPMAVQLHCVIEKASVIEEKMSFSLYAV</sequence>
<reference evidence="1 2" key="1">
    <citation type="submission" date="2018-10" db="EMBL/GenBank/DDBJ databases">
        <title>Genome assembly for a Yunnan-Guizhou Plateau 3E fish, Anabarilius grahami (Regan), and its evolutionary and genetic applications.</title>
        <authorList>
            <person name="Jiang W."/>
        </authorList>
    </citation>
    <scope>NUCLEOTIDE SEQUENCE [LARGE SCALE GENOMIC DNA]</scope>
    <source>
        <strain evidence="1">AG-KIZ</strain>
        <tissue evidence="1">Muscle</tissue>
    </source>
</reference>
<comment type="caution">
    <text evidence="1">The sequence shown here is derived from an EMBL/GenBank/DDBJ whole genome shotgun (WGS) entry which is preliminary data.</text>
</comment>
<keyword evidence="2" id="KW-1185">Reference proteome</keyword>
<organism evidence="1 2">
    <name type="scientific">Anabarilius grahami</name>
    <name type="common">Kanglang fish</name>
    <name type="synonym">Barilius grahami</name>
    <dbReference type="NCBI Taxonomy" id="495550"/>
    <lineage>
        <taxon>Eukaryota</taxon>
        <taxon>Metazoa</taxon>
        <taxon>Chordata</taxon>
        <taxon>Craniata</taxon>
        <taxon>Vertebrata</taxon>
        <taxon>Euteleostomi</taxon>
        <taxon>Actinopterygii</taxon>
        <taxon>Neopterygii</taxon>
        <taxon>Teleostei</taxon>
        <taxon>Ostariophysi</taxon>
        <taxon>Cypriniformes</taxon>
        <taxon>Xenocyprididae</taxon>
        <taxon>Xenocypridinae</taxon>
        <taxon>Xenocypridinae incertae sedis</taxon>
        <taxon>Anabarilius</taxon>
    </lineage>
</organism>
<name>A0A3N0YMD7_ANAGA</name>
<gene>
    <name evidence="1" type="ORF">DPX16_23797</name>
</gene>
<dbReference type="Proteomes" id="UP000281406">
    <property type="component" value="Unassembled WGS sequence"/>
</dbReference>
<protein>
    <submittedName>
        <fullName evidence="1">Uncharacterized protein</fullName>
    </submittedName>
</protein>
<dbReference type="EMBL" id="RJVU01035547">
    <property type="protein sequence ID" value="ROL47373.1"/>
    <property type="molecule type" value="Genomic_DNA"/>
</dbReference>
<evidence type="ECO:0000313" key="1">
    <source>
        <dbReference type="EMBL" id="ROL47373.1"/>
    </source>
</evidence>
<dbReference type="AlphaFoldDB" id="A0A3N0YMD7"/>